<evidence type="ECO:0000256" key="6">
    <source>
        <dbReference type="ARBA" id="ARBA00035202"/>
    </source>
</evidence>
<comment type="caution">
    <text evidence="9">The sequence shown here is derived from an EMBL/GenBank/DDBJ whole genome shotgun (WGS) entry which is preliminary data.</text>
</comment>
<keyword evidence="10" id="KW-1185">Reference proteome</keyword>
<dbReference type="InterPro" id="IPR002363">
    <property type="entry name" value="Ribosomal_uL10_CS_bac"/>
</dbReference>
<dbReference type="Proteomes" id="UP001612915">
    <property type="component" value="Unassembled WGS sequence"/>
</dbReference>
<comment type="function">
    <text evidence="1 7">Forms part of the ribosomal stalk, playing a central role in the interaction of the ribosome with GTP-bound translation factors.</text>
</comment>
<dbReference type="CDD" id="cd05797">
    <property type="entry name" value="Ribosomal_L10"/>
    <property type="match status" value="1"/>
</dbReference>
<keyword evidence="7" id="KW-0694">RNA-binding</keyword>
<comment type="subunit">
    <text evidence="5 7">Part of the ribosomal stalk of the 50S ribosomal subunit. The N-terminus interacts with L11 and the large rRNA to form the base of the stalk. The C-terminus forms an elongated spine to which L12 dimers bind in a sequential fashion forming a multimeric L10(L12)X complex.</text>
</comment>
<dbReference type="Gene3D" id="3.30.70.1730">
    <property type="match status" value="1"/>
</dbReference>
<evidence type="ECO:0000256" key="5">
    <source>
        <dbReference type="ARBA" id="ARBA00026025"/>
    </source>
</evidence>
<dbReference type="HAMAP" id="MF_00362">
    <property type="entry name" value="Ribosomal_uL10"/>
    <property type="match status" value="1"/>
</dbReference>
<reference evidence="9 10" key="1">
    <citation type="submission" date="2024-10" db="EMBL/GenBank/DDBJ databases">
        <title>The Natural Products Discovery Center: Release of the First 8490 Sequenced Strains for Exploring Actinobacteria Biosynthetic Diversity.</title>
        <authorList>
            <person name="Kalkreuter E."/>
            <person name="Kautsar S.A."/>
            <person name="Yang D."/>
            <person name="Bader C.D."/>
            <person name="Teijaro C.N."/>
            <person name="Fluegel L."/>
            <person name="Davis C.M."/>
            <person name="Simpson J.R."/>
            <person name="Lauterbach L."/>
            <person name="Steele A.D."/>
            <person name="Gui C."/>
            <person name="Meng S."/>
            <person name="Li G."/>
            <person name="Viehrig K."/>
            <person name="Ye F."/>
            <person name="Su P."/>
            <person name="Kiefer A.F."/>
            <person name="Nichols A."/>
            <person name="Cepeda A.J."/>
            <person name="Yan W."/>
            <person name="Fan B."/>
            <person name="Jiang Y."/>
            <person name="Adhikari A."/>
            <person name="Zheng C.-J."/>
            <person name="Schuster L."/>
            <person name="Cowan T.M."/>
            <person name="Smanski M.J."/>
            <person name="Chevrette M.G."/>
            <person name="De Carvalho L.P.S."/>
            <person name="Shen B."/>
        </authorList>
    </citation>
    <scope>NUCLEOTIDE SEQUENCE [LARGE SCALE GENOMIC DNA]</scope>
    <source>
        <strain evidence="9 10">NPDC049639</strain>
    </source>
</reference>
<feature type="compositionally biased region" description="Polar residues" evidence="8">
    <location>
        <begin position="183"/>
        <end position="194"/>
    </location>
</feature>
<keyword evidence="3 7" id="KW-0689">Ribosomal protein</keyword>
<keyword evidence="4 7" id="KW-0687">Ribonucleoprotein</keyword>
<dbReference type="SUPFAM" id="SSF160369">
    <property type="entry name" value="Ribosomal protein L10-like"/>
    <property type="match status" value="1"/>
</dbReference>
<dbReference type="InterPro" id="IPR001790">
    <property type="entry name" value="Ribosomal_uL10"/>
</dbReference>
<comment type="similarity">
    <text evidence="2 7">Belongs to the universal ribosomal protein uL10 family.</text>
</comment>
<dbReference type="GO" id="GO:0005840">
    <property type="term" value="C:ribosome"/>
    <property type="evidence" value="ECO:0007669"/>
    <property type="project" value="UniProtKB-KW"/>
</dbReference>
<proteinExistence type="inferred from homology"/>
<dbReference type="InterPro" id="IPR043141">
    <property type="entry name" value="Ribosomal_uL10-like_sf"/>
</dbReference>
<name>A0ABW8ANZ2_9ACTN</name>
<organism evidence="9 10">
    <name type="scientific">Spongisporangium articulatum</name>
    <dbReference type="NCBI Taxonomy" id="3362603"/>
    <lineage>
        <taxon>Bacteria</taxon>
        <taxon>Bacillati</taxon>
        <taxon>Actinomycetota</taxon>
        <taxon>Actinomycetes</taxon>
        <taxon>Kineosporiales</taxon>
        <taxon>Kineosporiaceae</taxon>
        <taxon>Spongisporangium</taxon>
    </lineage>
</organism>
<accession>A0ABW8ANZ2</accession>
<evidence type="ECO:0000256" key="1">
    <source>
        <dbReference type="ARBA" id="ARBA00002633"/>
    </source>
</evidence>
<evidence type="ECO:0000256" key="2">
    <source>
        <dbReference type="ARBA" id="ARBA00008889"/>
    </source>
</evidence>
<dbReference type="PANTHER" id="PTHR11560">
    <property type="entry name" value="39S RIBOSOMAL PROTEIN L10, MITOCHONDRIAL"/>
    <property type="match status" value="1"/>
</dbReference>
<sequence length="194" mass="20024">MARADKAAAVAELTQKFRESNAAVLTEYRGLTVAQLGQLRASIRGNATYAVVKNTLTALAAKEAGVSAFDGALAGPSAVAFVTGDPVETAKSLRDFAKANPELIIKGGVLDGNALTADDIRKLADLESREVLLAKLAGAMKASLNQAAYLFVAPLSQAARTVDALRLKQESGAPAPAPESDTESAPTTEDTPEA</sequence>
<dbReference type="PROSITE" id="PS01109">
    <property type="entry name" value="RIBOSOMAL_L10"/>
    <property type="match status" value="1"/>
</dbReference>
<evidence type="ECO:0000256" key="3">
    <source>
        <dbReference type="ARBA" id="ARBA00022980"/>
    </source>
</evidence>
<evidence type="ECO:0000256" key="4">
    <source>
        <dbReference type="ARBA" id="ARBA00023274"/>
    </source>
</evidence>
<keyword evidence="7" id="KW-0699">rRNA-binding</keyword>
<protein>
    <recommendedName>
        <fullName evidence="6 7">Large ribosomal subunit protein uL10</fullName>
    </recommendedName>
</protein>
<dbReference type="Gene3D" id="6.10.250.290">
    <property type="match status" value="1"/>
</dbReference>
<evidence type="ECO:0000256" key="8">
    <source>
        <dbReference type="SAM" id="MobiDB-lite"/>
    </source>
</evidence>
<dbReference type="EMBL" id="JBITLV010000004">
    <property type="protein sequence ID" value="MFI7588094.1"/>
    <property type="molecule type" value="Genomic_DNA"/>
</dbReference>
<dbReference type="RefSeq" id="WP_398281037.1">
    <property type="nucleotide sequence ID" value="NZ_JBITLV010000004.1"/>
</dbReference>
<evidence type="ECO:0000256" key="7">
    <source>
        <dbReference type="HAMAP-Rule" id="MF_00362"/>
    </source>
</evidence>
<evidence type="ECO:0000313" key="9">
    <source>
        <dbReference type="EMBL" id="MFI7588094.1"/>
    </source>
</evidence>
<dbReference type="InterPro" id="IPR047865">
    <property type="entry name" value="Ribosomal_uL10_bac_type"/>
</dbReference>
<dbReference type="InterPro" id="IPR022973">
    <property type="entry name" value="Ribosomal_uL10_bac"/>
</dbReference>
<dbReference type="Pfam" id="PF00466">
    <property type="entry name" value="Ribosomal_L10"/>
    <property type="match status" value="1"/>
</dbReference>
<feature type="region of interest" description="Disordered" evidence="8">
    <location>
        <begin position="166"/>
        <end position="194"/>
    </location>
</feature>
<gene>
    <name evidence="7 9" type="primary">rplJ</name>
    <name evidence="9" type="ORF">ACIB24_13585</name>
</gene>
<dbReference type="NCBIfam" id="NF000955">
    <property type="entry name" value="PRK00099.1-1"/>
    <property type="match status" value="1"/>
</dbReference>
<evidence type="ECO:0000313" key="10">
    <source>
        <dbReference type="Proteomes" id="UP001612915"/>
    </source>
</evidence>